<evidence type="ECO:0000256" key="7">
    <source>
        <dbReference type="ARBA" id="ARBA00022840"/>
    </source>
</evidence>
<dbReference type="SUPFAM" id="SSF55874">
    <property type="entry name" value="ATPase domain of HSP90 chaperone/DNA topoisomerase II/histidine kinase"/>
    <property type="match status" value="1"/>
</dbReference>
<dbReference type="CDD" id="cd00082">
    <property type="entry name" value="HisKA"/>
    <property type="match status" value="1"/>
</dbReference>
<dbReference type="PROSITE" id="PS50113">
    <property type="entry name" value="PAC"/>
    <property type="match status" value="1"/>
</dbReference>
<dbReference type="InterPro" id="IPR000014">
    <property type="entry name" value="PAS"/>
</dbReference>
<dbReference type="NCBIfam" id="TIGR00229">
    <property type="entry name" value="sensory_box"/>
    <property type="match status" value="2"/>
</dbReference>
<dbReference type="InterPro" id="IPR036890">
    <property type="entry name" value="HATPase_C_sf"/>
</dbReference>
<evidence type="ECO:0000259" key="14">
    <source>
        <dbReference type="PROSITE" id="PS50113"/>
    </source>
</evidence>
<dbReference type="Pfam" id="PF13426">
    <property type="entry name" value="PAS_9"/>
    <property type="match status" value="1"/>
</dbReference>
<dbReference type="InterPro" id="IPR005467">
    <property type="entry name" value="His_kinase_dom"/>
</dbReference>
<keyword evidence="5" id="KW-0547">Nucleotide-binding</keyword>
<protein>
    <recommendedName>
        <fullName evidence="10">Sensor protein FixL</fullName>
        <ecNumber evidence="2">2.7.13.3</ecNumber>
    </recommendedName>
</protein>
<dbReference type="FunFam" id="3.30.450.20:FF:000060">
    <property type="entry name" value="Sensor protein FixL"/>
    <property type="match status" value="1"/>
</dbReference>
<feature type="domain" description="PAS" evidence="13">
    <location>
        <begin position="299"/>
        <end position="373"/>
    </location>
</feature>
<dbReference type="SMART" id="SM00091">
    <property type="entry name" value="PAS"/>
    <property type="match status" value="2"/>
</dbReference>
<keyword evidence="4" id="KW-0808">Transferase</keyword>
<evidence type="ECO:0000256" key="10">
    <source>
        <dbReference type="ARBA" id="ARBA00070616"/>
    </source>
</evidence>
<reference evidence="16 17" key="1">
    <citation type="submission" date="2019-01" db="EMBL/GenBank/DDBJ databases">
        <title>Genome sequences of marine Pseudoalteromonas species.</title>
        <authorList>
            <person name="Boraston A.B."/>
            <person name="Hehemann J.-H."/>
            <person name="Vickers C.J."/>
            <person name="Salama-Alber O."/>
            <person name="Abe K."/>
            <person name="Hettle A.J."/>
        </authorList>
    </citation>
    <scope>NUCLEOTIDE SEQUENCE [LARGE SCALE GENOMIC DNA]</scope>
    <source>
        <strain evidence="16 17">PS42</strain>
    </source>
</reference>
<keyword evidence="11" id="KW-1133">Transmembrane helix</keyword>
<keyword evidence="8" id="KW-0902">Two-component regulatory system</keyword>
<comment type="function">
    <text evidence="9">Putative oxygen sensor; modulates the activity of FixJ, a transcriptional activator of nitrogen fixation fixK gene. FixL probably acts as a kinase that phosphorylates FixJ.</text>
</comment>
<dbReference type="InterPro" id="IPR006189">
    <property type="entry name" value="CHASE_dom"/>
</dbReference>
<dbReference type="InterPro" id="IPR003594">
    <property type="entry name" value="HATPase_dom"/>
</dbReference>
<dbReference type="Pfam" id="PF08447">
    <property type="entry name" value="PAS_3"/>
    <property type="match status" value="1"/>
</dbReference>
<dbReference type="AlphaFoldDB" id="A0AB73BIQ6"/>
<dbReference type="Gene3D" id="3.30.565.10">
    <property type="entry name" value="Histidine kinase-like ATPase, C-terminal domain"/>
    <property type="match status" value="1"/>
</dbReference>
<dbReference type="SMART" id="SM00388">
    <property type="entry name" value="HisKA"/>
    <property type="match status" value="1"/>
</dbReference>
<evidence type="ECO:0000256" key="4">
    <source>
        <dbReference type="ARBA" id="ARBA00022679"/>
    </source>
</evidence>
<evidence type="ECO:0000256" key="1">
    <source>
        <dbReference type="ARBA" id="ARBA00000085"/>
    </source>
</evidence>
<keyword evidence="11" id="KW-0812">Transmembrane</keyword>
<comment type="catalytic activity">
    <reaction evidence="1">
        <text>ATP + protein L-histidine = ADP + protein N-phospho-L-histidine.</text>
        <dbReference type="EC" id="2.7.13.3"/>
    </reaction>
</comment>
<dbReference type="InterPro" id="IPR001610">
    <property type="entry name" value="PAC"/>
</dbReference>
<feature type="domain" description="Histidine kinase" evidence="12">
    <location>
        <begin position="576"/>
        <end position="791"/>
    </location>
</feature>
<sequence length="796" mass="90289">MNYSDKEARLFSSSQLAILWYAIILGMLVTCLMIIIVFHIDSQERTYIERITQDTAEGIKTLLKNDLEKRITSLSEQSKLSVISSGMSQSDWDAISKNLYGTQYGYQAIGWIDSTFHVRKRIPKHNNEVTIDFNLALNPPALLTAIKAQDTQQRAVTMPLAFIHGDEGIGIHIPIFNANTRGNKLDGFISGVLLFKPYIKSVVPDFLLNEYYFTLFIDGHKVYSDQSNQPAIAYAWSKSSSYYLQGHEWEINVSPNDEFLYIAHYKVMRILIALGLFITFIIVLAAYTYLFARSKLKDERYKIEHLLKNLPGMAYHSSNTINRPMILVSDGCENLTGYSRAEFKKNRMLWRKIIHEDDFKRVEKSLNEAFKVNSPFELEYRIITKNSSIKLVWEKGGPVSSIFNGEIIIEGFINDITSIKEAEADLISSYAFSDAVVNSVVEAVITIDQHGLIQSFNFAAQVMFGYSADEVKNKNITILMPTPFCDQHDQHLAQYLKTKQTHIIGVGRELIAKRRDGTQFPIHLSVSEIQNHENTMFVGLIRDITKQRASEEQARLHTEQLAHAERVNALGEMAAGIAHEINQPLTAISLFSQTAKNFCEKGKLEKLPSIFEKLSLHSRRAGAVIERMQLMTKKGQRSKEVIDCIFMIKEVINLAESEARLRNITIRMTACDEAVDVFVDRVQIEQVILNLLRNGMEAMQLNTCDNGSKIELEIKLNEDKNVEISVTDTGAGLAQEMRERLFKPFSSTKENGTGIGLSISKSIIEEHGGHINFCDNKPTGAIFMFTLPIYEKRSRE</sequence>
<dbReference type="InterPro" id="IPR004358">
    <property type="entry name" value="Sig_transdc_His_kin-like_C"/>
</dbReference>
<dbReference type="EC" id="2.7.13.3" evidence="2"/>
<feature type="domain" description="PAS" evidence="13">
    <location>
        <begin position="429"/>
        <end position="481"/>
    </location>
</feature>
<feature type="transmembrane region" description="Helical" evidence="11">
    <location>
        <begin position="18"/>
        <end position="40"/>
    </location>
</feature>
<evidence type="ECO:0000259" key="13">
    <source>
        <dbReference type="PROSITE" id="PS50112"/>
    </source>
</evidence>
<evidence type="ECO:0000256" key="5">
    <source>
        <dbReference type="ARBA" id="ARBA00022741"/>
    </source>
</evidence>
<dbReference type="PROSITE" id="PS50109">
    <property type="entry name" value="HIS_KIN"/>
    <property type="match status" value="1"/>
</dbReference>
<evidence type="ECO:0000259" key="12">
    <source>
        <dbReference type="PROSITE" id="PS50109"/>
    </source>
</evidence>
<dbReference type="GO" id="GO:0000155">
    <property type="term" value="F:phosphorelay sensor kinase activity"/>
    <property type="evidence" value="ECO:0007669"/>
    <property type="project" value="InterPro"/>
</dbReference>
<dbReference type="SMART" id="SM00387">
    <property type="entry name" value="HATPase_c"/>
    <property type="match status" value="1"/>
</dbReference>
<dbReference type="CDD" id="cd00130">
    <property type="entry name" value="PAS"/>
    <property type="match status" value="2"/>
</dbReference>
<feature type="transmembrane region" description="Helical" evidence="11">
    <location>
        <begin position="270"/>
        <end position="292"/>
    </location>
</feature>
<dbReference type="Pfam" id="PF00512">
    <property type="entry name" value="HisKA"/>
    <property type="match status" value="1"/>
</dbReference>
<name>A0AB73BIQ6_9GAMM</name>
<evidence type="ECO:0000259" key="15">
    <source>
        <dbReference type="PROSITE" id="PS50839"/>
    </source>
</evidence>
<proteinExistence type="predicted"/>
<dbReference type="PROSITE" id="PS50839">
    <property type="entry name" value="CHASE"/>
    <property type="match status" value="1"/>
</dbReference>
<dbReference type="Pfam" id="PF02518">
    <property type="entry name" value="HATPase_c"/>
    <property type="match status" value="1"/>
</dbReference>
<keyword evidence="11" id="KW-0472">Membrane</keyword>
<dbReference type="InterPro" id="IPR036097">
    <property type="entry name" value="HisK_dim/P_sf"/>
</dbReference>
<accession>A0AB73BIQ6</accession>
<feature type="domain" description="PAC" evidence="14">
    <location>
        <begin position="506"/>
        <end position="556"/>
    </location>
</feature>
<evidence type="ECO:0000313" key="17">
    <source>
        <dbReference type="Proteomes" id="UP000324162"/>
    </source>
</evidence>
<organism evidence="16 17">
    <name type="scientific">Pseudoalteromonas fuliginea</name>
    <dbReference type="NCBI Taxonomy" id="1872678"/>
    <lineage>
        <taxon>Bacteria</taxon>
        <taxon>Pseudomonadati</taxon>
        <taxon>Pseudomonadota</taxon>
        <taxon>Gammaproteobacteria</taxon>
        <taxon>Alteromonadales</taxon>
        <taxon>Pseudoalteromonadaceae</taxon>
        <taxon>Pseudoalteromonas</taxon>
    </lineage>
</organism>
<evidence type="ECO:0000256" key="11">
    <source>
        <dbReference type="SAM" id="Phobius"/>
    </source>
</evidence>
<dbReference type="InterPro" id="IPR013655">
    <property type="entry name" value="PAS_fold_3"/>
</dbReference>
<dbReference type="PRINTS" id="PR00344">
    <property type="entry name" value="BCTRLSENSOR"/>
</dbReference>
<dbReference type="PANTHER" id="PTHR43065">
    <property type="entry name" value="SENSOR HISTIDINE KINASE"/>
    <property type="match status" value="1"/>
</dbReference>
<keyword evidence="3" id="KW-0597">Phosphoprotein</keyword>
<comment type="caution">
    <text evidence="16">The sequence shown here is derived from an EMBL/GenBank/DDBJ whole genome shotgun (WGS) entry which is preliminary data.</text>
</comment>
<evidence type="ECO:0000256" key="9">
    <source>
        <dbReference type="ARBA" id="ARBA00059827"/>
    </source>
</evidence>
<keyword evidence="6" id="KW-0418">Kinase</keyword>
<dbReference type="PANTHER" id="PTHR43065:SF10">
    <property type="entry name" value="PEROXIDE STRESS-ACTIVATED HISTIDINE KINASE MAK3"/>
    <property type="match status" value="1"/>
</dbReference>
<dbReference type="Gene3D" id="3.30.450.20">
    <property type="entry name" value="PAS domain"/>
    <property type="match status" value="2"/>
</dbReference>
<evidence type="ECO:0000256" key="2">
    <source>
        <dbReference type="ARBA" id="ARBA00012438"/>
    </source>
</evidence>
<dbReference type="InterPro" id="IPR000700">
    <property type="entry name" value="PAS-assoc_C"/>
</dbReference>
<dbReference type="EMBL" id="SEUK01000045">
    <property type="protein sequence ID" value="KAA1162078.1"/>
    <property type="molecule type" value="Genomic_DNA"/>
</dbReference>
<dbReference type="Proteomes" id="UP000324162">
    <property type="component" value="Unassembled WGS sequence"/>
</dbReference>
<dbReference type="SMART" id="SM00086">
    <property type="entry name" value="PAC"/>
    <property type="match status" value="2"/>
</dbReference>
<keyword evidence="7" id="KW-0067">ATP-binding</keyword>
<gene>
    <name evidence="16" type="ORF">EU508_06615</name>
</gene>
<dbReference type="PROSITE" id="PS50112">
    <property type="entry name" value="PAS"/>
    <property type="match status" value="2"/>
</dbReference>
<feature type="domain" description="CHASE" evidence="15">
    <location>
        <begin position="123"/>
        <end position="193"/>
    </location>
</feature>
<dbReference type="GO" id="GO:0005524">
    <property type="term" value="F:ATP binding"/>
    <property type="evidence" value="ECO:0007669"/>
    <property type="project" value="UniProtKB-KW"/>
</dbReference>
<dbReference type="InterPro" id="IPR035965">
    <property type="entry name" value="PAS-like_dom_sf"/>
</dbReference>
<evidence type="ECO:0000256" key="8">
    <source>
        <dbReference type="ARBA" id="ARBA00023012"/>
    </source>
</evidence>
<dbReference type="InterPro" id="IPR003661">
    <property type="entry name" value="HisK_dim/P_dom"/>
</dbReference>
<dbReference type="SUPFAM" id="SSF55785">
    <property type="entry name" value="PYP-like sensor domain (PAS domain)"/>
    <property type="match status" value="2"/>
</dbReference>
<evidence type="ECO:0000256" key="6">
    <source>
        <dbReference type="ARBA" id="ARBA00022777"/>
    </source>
</evidence>
<evidence type="ECO:0000313" key="16">
    <source>
        <dbReference type="EMBL" id="KAA1162078.1"/>
    </source>
</evidence>
<dbReference type="Gene3D" id="1.10.287.130">
    <property type="match status" value="1"/>
</dbReference>
<evidence type="ECO:0000256" key="3">
    <source>
        <dbReference type="ARBA" id="ARBA00022553"/>
    </source>
</evidence>
<dbReference type="SUPFAM" id="SSF47384">
    <property type="entry name" value="Homodimeric domain of signal transducing histidine kinase"/>
    <property type="match status" value="1"/>
</dbReference>